<dbReference type="OrthoDB" id="2185850at2"/>
<evidence type="ECO:0000313" key="1">
    <source>
        <dbReference type="EMBL" id="GCF92504.1"/>
    </source>
</evidence>
<organism evidence="1 2">
    <name type="scientific">Enterococcus florum</name>
    <dbReference type="NCBI Taxonomy" id="2480627"/>
    <lineage>
        <taxon>Bacteria</taxon>
        <taxon>Bacillati</taxon>
        <taxon>Bacillota</taxon>
        <taxon>Bacilli</taxon>
        <taxon>Lactobacillales</taxon>
        <taxon>Enterococcaceae</taxon>
        <taxon>Enterococcus</taxon>
    </lineage>
</organism>
<accession>A0A4P5P8A9</accession>
<comment type="caution">
    <text evidence="1">The sequence shown here is derived from an EMBL/GenBank/DDBJ whole genome shotgun (WGS) entry which is preliminary data.</text>
</comment>
<dbReference type="AlphaFoldDB" id="A0A4P5P8A9"/>
<name>A0A4P5P8A9_9ENTE</name>
<evidence type="ECO:0000313" key="2">
    <source>
        <dbReference type="Proteomes" id="UP000290567"/>
    </source>
</evidence>
<gene>
    <name evidence="1" type="ORF">NRIC_03950</name>
</gene>
<dbReference type="Proteomes" id="UP000290567">
    <property type="component" value="Unassembled WGS sequence"/>
</dbReference>
<sequence>MGMYTHMAHHVGRILHIRPNTILDEWGVPELIVAYGQYSNEDTYRNYLEWKNLDTKSKKEIKKPEAYSVLFLDDDDLEEEEGE</sequence>
<reference evidence="2" key="1">
    <citation type="submission" date="2019-02" db="EMBL/GenBank/DDBJ databases">
        <title>Draft genome sequence of Enterococcus sp. Gos25-1.</title>
        <authorList>
            <person name="Tanaka N."/>
            <person name="Shiwa Y."/>
            <person name="Fujita N."/>
        </authorList>
    </citation>
    <scope>NUCLEOTIDE SEQUENCE [LARGE SCALE GENOMIC DNA]</scope>
    <source>
        <strain evidence="2">Gos25-1</strain>
    </source>
</reference>
<proteinExistence type="predicted"/>
<protein>
    <submittedName>
        <fullName evidence="1">Uncharacterized protein</fullName>
    </submittedName>
</protein>
<keyword evidence="2" id="KW-1185">Reference proteome</keyword>
<dbReference type="EMBL" id="BJCC01000003">
    <property type="protein sequence ID" value="GCF92504.1"/>
    <property type="molecule type" value="Genomic_DNA"/>
</dbReference>